<dbReference type="PROSITE" id="PS51330">
    <property type="entry name" value="DHFR_2"/>
    <property type="match status" value="1"/>
</dbReference>
<dbReference type="OMA" id="RDNQLPW"/>
<evidence type="ECO:0000256" key="4">
    <source>
        <dbReference type="ARBA" id="ARBA00022857"/>
    </source>
</evidence>
<dbReference type="OrthoDB" id="4664297at2759"/>
<evidence type="ECO:0000256" key="3">
    <source>
        <dbReference type="ARBA" id="ARBA00022563"/>
    </source>
</evidence>
<dbReference type="GO" id="GO:0046655">
    <property type="term" value="P:folic acid metabolic process"/>
    <property type="evidence" value="ECO:0007669"/>
    <property type="project" value="TreeGrafter"/>
</dbReference>
<evidence type="ECO:0000256" key="5">
    <source>
        <dbReference type="ARBA" id="ARBA00023002"/>
    </source>
</evidence>
<dbReference type="InterPro" id="IPR017925">
    <property type="entry name" value="DHFR_CS"/>
</dbReference>
<dbReference type="Gene3D" id="3.40.430.10">
    <property type="entry name" value="Dihydrofolate Reductase, subunit A"/>
    <property type="match status" value="1"/>
</dbReference>
<dbReference type="CDD" id="cd00209">
    <property type="entry name" value="DHFR"/>
    <property type="match status" value="1"/>
</dbReference>
<dbReference type="UniPathway" id="UPA00077">
    <property type="reaction ID" value="UER00158"/>
</dbReference>
<protein>
    <recommendedName>
        <fullName evidence="2">dihydrofolate reductase</fullName>
        <ecNumber evidence="2">1.5.1.3</ecNumber>
    </recommendedName>
</protein>
<evidence type="ECO:0000256" key="7">
    <source>
        <dbReference type="RuleBase" id="RU004474"/>
    </source>
</evidence>
<dbReference type="InParanoid" id="A0A6P6YIH4"/>
<dbReference type="CTD" id="1719"/>
<evidence type="ECO:0000256" key="6">
    <source>
        <dbReference type="ARBA" id="ARBA00048873"/>
    </source>
</evidence>
<dbReference type="InterPro" id="IPR001796">
    <property type="entry name" value="DHFR_dom"/>
</dbReference>
<proteinExistence type="inferred from homology"/>
<organism evidence="9 10">
    <name type="scientific">Dermatophagoides pteronyssinus</name>
    <name type="common">European house dust mite</name>
    <dbReference type="NCBI Taxonomy" id="6956"/>
    <lineage>
        <taxon>Eukaryota</taxon>
        <taxon>Metazoa</taxon>
        <taxon>Ecdysozoa</taxon>
        <taxon>Arthropoda</taxon>
        <taxon>Chelicerata</taxon>
        <taxon>Arachnida</taxon>
        <taxon>Acari</taxon>
        <taxon>Acariformes</taxon>
        <taxon>Sarcoptiformes</taxon>
        <taxon>Astigmata</taxon>
        <taxon>Psoroptidia</taxon>
        <taxon>Analgoidea</taxon>
        <taxon>Pyroglyphidae</taxon>
        <taxon>Dermatophagoidinae</taxon>
        <taxon>Dermatophagoides</taxon>
    </lineage>
</organism>
<feature type="domain" description="DHFR" evidence="8">
    <location>
        <begin position="4"/>
        <end position="202"/>
    </location>
</feature>
<evidence type="ECO:0000256" key="1">
    <source>
        <dbReference type="ARBA" id="ARBA00004903"/>
    </source>
</evidence>
<comment type="pathway">
    <text evidence="1">Cofactor biosynthesis; tetrahydrofolate biosynthesis; 5,6,7,8-tetrahydrofolate from 7,8-dihydrofolate: step 1/1.</text>
</comment>
<dbReference type="SUPFAM" id="SSF53597">
    <property type="entry name" value="Dihydrofolate reductase-like"/>
    <property type="match status" value="1"/>
</dbReference>
<dbReference type="EC" id="1.5.1.3" evidence="2"/>
<dbReference type="Proteomes" id="UP000515146">
    <property type="component" value="Unplaced"/>
</dbReference>
<keyword evidence="3" id="KW-0554">One-carbon metabolism</keyword>
<dbReference type="GO" id="GO:0006730">
    <property type="term" value="P:one-carbon metabolic process"/>
    <property type="evidence" value="ECO:0007669"/>
    <property type="project" value="UniProtKB-KW"/>
</dbReference>
<dbReference type="GO" id="GO:0004146">
    <property type="term" value="F:dihydrofolate reductase activity"/>
    <property type="evidence" value="ECO:0007669"/>
    <property type="project" value="UniProtKB-EC"/>
</dbReference>
<comment type="catalytic activity">
    <reaction evidence="6">
        <text>(6S)-5,6,7,8-tetrahydrofolate + NADP(+) = 7,8-dihydrofolate + NADPH + H(+)</text>
        <dbReference type="Rhea" id="RHEA:15009"/>
        <dbReference type="ChEBI" id="CHEBI:15378"/>
        <dbReference type="ChEBI" id="CHEBI:57451"/>
        <dbReference type="ChEBI" id="CHEBI:57453"/>
        <dbReference type="ChEBI" id="CHEBI:57783"/>
        <dbReference type="ChEBI" id="CHEBI:58349"/>
        <dbReference type="EC" id="1.5.1.3"/>
    </reaction>
</comment>
<reference evidence="10" key="1">
    <citation type="submission" date="2025-08" db="UniProtKB">
        <authorList>
            <consortium name="RefSeq"/>
        </authorList>
    </citation>
    <scope>IDENTIFICATION</scope>
    <source>
        <strain evidence="10">Airmid</strain>
    </source>
</reference>
<dbReference type="RefSeq" id="XP_027204674.1">
    <property type="nucleotide sequence ID" value="XM_027348873.1"/>
</dbReference>
<dbReference type="PANTHER" id="PTHR48069:SF3">
    <property type="entry name" value="DIHYDROFOLATE REDUCTASE"/>
    <property type="match status" value="1"/>
</dbReference>
<keyword evidence="5" id="KW-0560">Oxidoreductase</keyword>
<dbReference type="GO" id="GO:0005739">
    <property type="term" value="C:mitochondrion"/>
    <property type="evidence" value="ECO:0007669"/>
    <property type="project" value="TreeGrafter"/>
</dbReference>
<evidence type="ECO:0000313" key="9">
    <source>
        <dbReference type="Proteomes" id="UP000515146"/>
    </source>
</evidence>
<dbReference type="AlphaFoldDB" id="A0A6P6YIH4"/>
<dbReference type="Pfam" id="PF00186">
    <property type="entry name" value="DHFR_1"/>
    <property type="match status" value="1"/>
</dbReference>
<dbReference type="FunCoup" id="A0A6P6YIH4">
    <property type="interactions" value="354"/>
</dbReference>
<sequence length="216" mass="24536">MTKKIALVAACCRSNGIGKDGTLPWRLKSEMDFFTRITSTVLDSAPGLSGDEQIKKNAVIMGVRTYMSIPPRFRPLKHRVNVVLSRTINEAPAGVEYLFRSLDDAIKTLSDMSNIDQLYIIGGSEVYQESIAHPACDLIFLTKIDADFDCDRFFPSIDPNQYEDITDEKLLPKYQNLIDQYSIPLDVQTENGLSFRYHLYKHQHDVYEIQMDSNGS</sequence>
<dbReference type="InterPro" id="IPR024072">
    <property type="entry name" value="DHFR-like_dom_sf"/>
</dbReference>
<dbReference type="GO" id="GO:0050661">
    <property type="term" value="F:NADP binding"/>
    <property type="evidence" value="ECO:0007669"/>
    <property type="project" value="InterPro"/>
</dbReference>
<name>A0A6P6YIH4_DERPT</name>
<dbReference type="GO" id="GO:0046452">
    <property type="term" value="P:dihydrofolate metabolic process"/>
    <property type="evidence" value="ECO:0007669"/>
    <property type="project" value="TreeGrafter"/>
</dbReference>
<accession>A0A6P6YIH4</accession>
<comment type="similarity">
    <text evidence="7">Belongs to the dihydrofolate reductase family.</text>
</comment>
<keyword evidence="4" id="KW-0521">NADP</keyword>
<dbReference type="GO" id="GO:0046654">
    <property type="term" value="P:tetrahydrofolate biosynthetic process"/>
    <property type="evidence" value="ECO:0007669"/>
    <property type="project" value="UniProtKB-UniPathway"/>
</dbReference>
<evidence type="ECO:0000256" key="2">
    <source>
        <dbReference type="ARBA" id="ARBA00012856"/>
    </source>
</evidence>
<dbReference type="InterPro" id="IPR012259">
    <property type="entry name" value="DHFR"/>
</dbReference>
<dbReference type="PANTHER" id="PTHR48069">
    <property type="entry name" value="DIHYDROFOLATE REDUCTASE"/>
    <property type="match status" value="1"/>
</dbReference>
<dbReference type="PROSITE" id="PS00075">
    <property type="entry name" value="DHFR_1"/>
    <property type="match status" value="1"/>
</dbReference>
<evidence type="ECO:0000259" key="8">
    <source>
        <dbReference type="PROSITE" id="PS51330"/>
    </source>
</evidence>
<dbReference type="KEGG" id="dpte:113798353"/>
<dbReference type="PRINTS" id="PR00070">
    <property type="entry name" value="DHFR"/>
</dbReference>
<keyword evidence="9" id="KW-1185">Reference proteome</keyword>
<gene>
    <name evidence="10" type="primary">LOC113798353</name>
</gene>
<evidence type="ECO:0000313" key="10">
    <source>
        <dbReference type="RefSeq" id="XP_027204674.1"/>
    </source>
</evidence>